<evidence type="ECO:0000256" key="7">
    <source>
        <dbReference type="ARBA" id="ARBA00022927"/>
    </source>
</evidence>
<dbReference type="InterPro" id="IPR051045">
    <property type="entry name" value="TonB-dependent_transducer"/>
</dbReference>
<proteinExistence type="inferred from homology"/>
<dbReference type="GO" id="GO:0055085">
    <property type="term" value="P:transmembrane transport"/>
    <property type="evidence" value="ECO:0007669"/>
    <property type="project" value="InterPro"/>
</dbReference>
<reference evidence="12 13" key="1">
    <citation type="submission" date="2019-08" db="EMBL/GenBank/DDBJ databases">
        <authorList>
            <person name="Seo M.-J."/>
        </authorList>
    </citation>
    <scope>NUCLEOTIDE SEQUENCE [LARGE SCALE GENOMIC DNA]</scope>
    <source>
        <strain evidence="12 13">KIGAM108</strain>
    </source>
</reference>
<dbReference type="Pfam" id="PF03544">
    <property type="entry name" value="TonB_C"/>
    <property type="match status" value="1"/>
</dbReference>
<evidence type="ECO:0000256" key="3">
    <source>
        <dbReference type="ARBA" id="ARBA00022448"/>
    </source>
</evidence>
<accession>A0A5D6V8J9</accession>
<feature type="region of interest" description="Disordered" evidence="10">
    <location>
        <begin position="26"/>
        <end position="45"/>
    </location>
</feature>
<feature type="domain" description="TonB C-terminal" evidence="11">
    <location>
        <begin position="49"/>
        <end position="145"/>
    </location>
</feature>
<keyword evidence="9" id="KW-0472">Membrane</keyword>
<dbReference type="RefSeq" id="WP_149070005.1">
    <property type="nucleotide sequence ID" value="NZ_VTHL01000004.1"/>
</dbReference>
<dbReference type="PANTHER" id="PTHR33446">
    <property type="entry name" value="PROTEIN TONB-RELATED"/>
    <property type="match status" value="1"/>
</dbReference>
<keyword evidence="4" id="KW-1003">Cell membrane</keyword>
<dbReference type="AlphaFoldDB" id="A0A5D6V8J9"/>
<dbReference type="InterPro" id="IPR006260">
    <property type="entry name" value="TonB/TolA_C"/>
</dbReference>
<dbReference type="EMBL" id="VTHL01000004">
    <property type="protein sequence ID" value="TYZ11826.1"/>
    <property type="molecule type" value="Genomic_DNA"/>
</dbReference>
<evidence type="ECO:0000256" key="2">
    <source>
        <dbReference type="ARBA" id="ARBA00006555"/>
    </source>
</evidence>
<keyword evidence="13" id="KW-1185">Reference proteome</keyword>
<comment type="caution">
    <text evidence="12">The sequence shown here is derived from an EMBL/GenBank/DDBJ whole genome shotgun (WGS) entry which is preliminary data.</text>
</comment>
<keyword evidence="7" id="KW-0653">Protein transport</keyword>
<keyword evidence="6" id="KW-0812">Transmembrane</keyword>
<evidence type="ECO:0000313" key="13">
    <source>
        <dbReference type="Proteomes" id="UP000322791"/>
    </source>
</evidence>
<organism evidence="12 13">
    <name type="scientific">Hymenobacter lutimineralis</name>
    <dbReference type="NCBI Taxonomy" id="2606448"/>
    <lineage>
        <taxon>Bacteria</taxon>
        <taxon>Pseudomonadati</taxon>
        <taxon>Bacteroidota</taxon>
        <taxon>Cytophagia</taxon>
        <taxon>Cytophagales</taxon>
        <taxon>Hymenobacteraceae</taxon>
        <taxon>Hymenobacter</taxon>
    </lineage>
</organism>
<dbReference type="GO" id="GO:0031992">
    <property type="term" value="F:energy transducer activity"/>
    <property type="evidence" value="ECO:0007669"/>
    <property type="project" value="TreeGrafter"/>
</dbReference>
<dbReference type="PANTHER" id="PTHR33446:SF2">
    <property type="entry name" value="PROTEIN TONB"/>
    <property type="match status" value="1"/>
</dbReference>
<dbReference type="SUPFAM" id="SSF74653">
    <property type="entry name" value="TolA/TonB C-terminal domain"/>
    <property type="match status" value="1"/>
</dbReference>
<evidence type="ECO:0000259" key="11">
    <source>
        <dbReference type="PROSITE" id="PS52015"/>
    </source>
</evidence>
<dbReference type="GO" id="GO:0098797">
    <property type="term" value="C:plasma membrane protein complex"/>
    <property type="evidence" value="ECO:0007669"/>
    <property type="project" value="TreeGrafter"/>
</dbReference>
<keyword evidence="3" id="KW-0813">Transport</keyword>
<sequence>MKHLFFILLLVASAQVGRAQQTTVLKPGQRGVPRHSSANRPDVLPKFPGGAEALGEFLQMNIQYPEAARTKGVTGQVLLGFRVEADGRVTDPHIIQGLTPECDAEALRVLKMMPAWLPAKRKGETLAMPVQLPFTFGSAANLEIEKGKVKFE</sequence>
<evidence type="ECO:0000256" key="9">
    <source>
        <dbReference type="ARBA" id="ARBA00023136"/>
    </source>
</evidence>
<dbReference type="GO" id="GO:0015031">
    <property type="term" value="P:protein transport"/>
    <property type="evidence" value="ECO:0007669"/>
    <property type="project" value="UniProtKB-KW"/>
</dbReference>
<protein>
    <submittedName>
        <fullName evidence="12">Energy transducer TonB</fullName>
    </submittedName>
</protein>
<comment type="similarity">
    <text evidence="2">Belongs to the TonB family.</text>
</comment>
<evidence type="ECO:0000313" key="12">
    <source>
        <dbReference type="EMBL" id="TYZ11826.1"/>
    </source>
</evidence>
<evidence type="ECO:0000256" key="1">
    <source>
        <dbReference type="ARBA" id="ARBA00004383"/>
    </source>
</evidence>
<dbReference type="PROSITE" id="PS52015">
    <property type="entry name" value="TONB_CTD"/>
    <property type="match status" value="1"/>
</dbReference>
<evidence type="ECO:0000256" key="5">
    <source>
        <dbReference type="ARBA" id="ARBA00022519"/>
    </source>
</evidence>
<name>A0A5D6V8J9_9BACT</name>
<dbReference type="Gene3D" id="3.30.1150.10">
    <property type="match status" value="1"/>
</dbReference>
<keyword evidence="5" id="KW-0997">Cell inner membrane</keyword>
<evidence type="ECO:0000256" key="6">
    <source>
        <dbReference type="ARBA" id="ARBA00022692"/>
    </source>
</evidence>
<keyword evidence="8" id="KW-1133">Transmembrane helix</keyword>
<dbReference type="Proteomes" id="UP000322791">
    <property type="component" value="Unassembled WGS sequence"/>
</dbReference>
<evidence type="ECO:0000256" key="4">
    <source>
        <dbReference type="ARBA" id="ARBA00022475"/>
    </source>
</evidence>
<evidence type="ECO:0000256" key="10">
    <source>
        <dbReference type="SAM" id="MobiDB-lite"/>
    </source>
</evidence>
<comment type="subcellular location">
    <subcellularLocation>
        <location evidence="1">Cell inner membrane</location>
        <topology evidence="1">Single-pass membrane protein</topology>
        <orientation evidence="1">Periplasmic side</orientation>
    </subcellularLocation>
</comment>
<evidence type="ECO:0000256" key="8">
    <source>
        <dbReference type="ARBA" id="ARBA00022989"/>
    </source>
</evidence>
<gene>
    <name evidence="12" type="ORF">FY528_05560</name>
</gene>
<dbReference type="NCBIfam" id="TIGR01352">
    <property type="entry name" value="tonB_Cterm"/>
    <property type="match status" value="1"/>
</dbReference>
<dbReference type="InterPro" id="IPR037682">
    <property type="entry name" value="TonB_C"/>
</dbReference>